<dbReference type="Gene3D" id="3.30.70.100">
    <property type="match status" value="1"/>
</dbReference>
<dbReference type="InterPro" id="IPR006121">
    <property type="entry name" value="HMA_dom"/>
</dbReference>
<dbReference type="AlphaFoldDB" id="Q3SIB6"/>
<name>Q3SIB6_THIDA</name>
<keyword evidence="1" id="KW-0479">Metal-binding</keyword>
<dbReference type="InterPro" id="IPR017969">
    <property type="entry name" value="Heavy-metal-associated_CS"/>
</dbReference>
<protein>
    <submittedName>
        <fullName evidence="3">Probable copper ion binding protein</fullName>
    </submittedName>
</protein>
<evidence type="ECO:0000313" key="3">
    <source>
        <dbReference type="EMBL" id="AAZ97612.1"/>
    </source>
</evidence>
<dbReference type="PROSITE" id="PS50846">
    <property type="entry name" value="HMA_2"/>
    <property type="match status" value="1"/>
</dbReference>
<evidence type="ECO:0000259" key="2">
    <source>
        <dbReference type="PROSITE" id="PS50846"/>
    </source>
</evidence>
<dbReference type="KEGG" id="tbd:Tbd_1659"/>
<dbReference type="GO" id="GO:0046872">
    <property type="term" value="F:metal ion binding"/>
    <property type="evidence" value="ECO:0007669"/>
    <property type="project" value="UniProtKB-KW"/>
</dbReference>
<dbReference type="FunFam" id="3.30.70.100:FF:000005">
    <property type="entry name" value="Copper-exporting P-type ATPase A"/>
    <property type="match status" value="1"/>
</dbReference>
<evidence type="ECO:0000256" key="1">
    <source>
        <dbReference type="ARBA" id="ARBA00022723"/>
    </source>
</evidence>
<dbReference type="PANTHER" id="PTHR46594:SF4">
    <property type="entry name" value="P-TYPE CATION-TRANSPORTING ATPASE"/>
    <property type="match status" value="1"/>
</dbReference>
<proteinExistence type="predicted"/>
<dbReference type="STRING" id="292415.Tbd_1659"/>
<dbReference type="InterPro" id="IPR036163">
    <property type="entry name" value="HMA_dom_sf"/>
</dbReference>
<dbReference type="SUPFAM" id="SSF55008">
    <property type="entry name" value="HMA, heavy metal-associated domain"/>
    <property type="match status" value="1"/>
</dbReference>
<dbReference type="PRINTS" id="PR00942">
    <property type="entry name" value="CUATPASEI"/>
</dbReference>
<sequence>MNRGAGMNEIVLPVNGMTCGGCVSSVQKVLSALPGVASVEVSLTPGQARVVYDAAKVDRAAMAQAVVDAGFSVGE</sequence>
<dbReference type="PANTHER" id="PTHR46594">
    <property type="entry name" value="P-TYPE CATION-TRANSPORTING ATPASE"/>
    <property type="match status" value="1"/>
</dbReference>
<dbReference type="PROSITE" id="PS01047">
    <property type="entry name" value="HMA_1"/>
    <property type="match status" value="1"/>
</dbReference>
<dbReference type="EMBL" id="CP000116">
    <property type="protein sequence ID" value="AAZ97612.1"/>
    <property type="molecule type" value="Genomic_DNA"/>
</dbReference>
<dbReference type="Proteomes" id="UP000008291">
    <property type="component" value="Chromosome"/>
</dbReference>
<accession>Q3SIB6</accession>
<dbReference type="eggNOG" id="COG2608">
    <property type="taxonomic scope" value="Bacteria"/>
</dbReference>
<dbReference type="CDD" id="cd00371">
    <property type="entry name" value="HMA"/>
    <property type="match status" value="1"/>
</dbReference>
<gene>
    <name evidence="3" type="ordered locus">Tbd_1659</name>
</gene>
<dbReference type="Pfam" id="PF00403">
    <property type="entry name" value="HMA"/>
    <property type="match status" value="1"/>
</dbReference>
<keyword evidence="4" id="KW-1185">Reference proteome</keyword>
<organism evidence="3 4">
    <name type="scientific">Thiobacillus denitrificans (strain ATCC 25259 / T1)</name>
    <dbReference type="NCBI Taxonomy" id="292415"/>
    <lineage>
        <taxon>Bacteria</taxon>
        <taxon>Pseudomonadati</taxon>
        <taxon>Pseudomonadota</taxon>
        <taxon>Betaproteobacteria</taxon>
        <taxon>Nitrosomonadales</taxon>
        <taxon>Thiobacillaceae</taxon>
        <taxon>Thiobacillus</taxon>
    </lineage>
</organism>
<dbReference type="HOGENOM" id="CLU_134973_10_3_4"/>
<reference evidence="3 4" key="1">
    <citation type="journal article" date="2006" name="J. Bacteriol.">
        <title>The genome sequence of the obligately chemolithoautotrophic, facultatively anaerobic bacterium Thiobacillus denitrificans.</title>
        <authorList>
            <person name="Beller H.R."/>
            <person name="Chain P.S."/>
            <person name="Letain T.E."/>
            <person name="Chakicherla A."/>
            <person name="Larimer F.W."/>
            <person name="Richardson P.M."/>
            <person name="Coleman M.A."/>
            <person name="Wood A.P."/>
            <person name="Kelly D.P."/>
        </authorList>
    </citation>
    <scope>NUCLEOTIDE SEQUENCE [LARGE SCALE GENOMIC DNA]</scope>
    <source>
        <strain evidence="3 4">ATCC 25259</strain>
    </source>
</reference>
<evidence type="ECO:0000313" key="4">
    <source>
        <dbReference type="Proteomes" id="UP000008291"/>
    </source>
</evidence>
<feature type="domain" description="HMA" evidence="2">
    <location>
        <begin position="8"/>
        <end position="74"/>
    </location>
</feature>